<dbReference type="GeneID" id="30909908"/>
<keyword evidence="4" id="KW-1185">Reference proteome</keyword>
<reference evidence="4" key="1">
    <citation type="submission" date="2016-06" db="EMBL/GenBank/DDBJ databases">
        <title>First high quality genome sequence of Plasmodium coatneyi using continuous long reads from single molecule, real-time sequencing.</title>
        <authorList>
            <person name="Chien J.-T."/>
            <person name="Pakala S.B."/>
            <person name="Geraldo J.A."/>
            <person name="Lapp S.A."/>
            <person name="Barnwell J.W."/>
            <person name="Kissinger J.C."/>
            <person name="Galinski M.R."/>
            <person name="Humphrey J.C."/>
        </authorList>
    </citation>
    <scope>NUCLEOTIDE SEQUENCE [LARGE SCALE GENOMIC DNA]</scope>
    <source>
        <strain evidence="4">Hackeri</strain>
    </source>
</reference>
<dbReference type="EMBL" id="CP016249">
    <property type="protein sequence ID" value="ANQ08965.1"/>
    <property type="molecule type" value="Genomic_DNA"/>
</dbReference>
<evidence type="ECO:0000313" key="4">
    <source>
        <dbReference type="Proteomes" id="UP000092716"/>
    </source>
</evidence>
<dbReference type="Pfam" id="PF05795">
    <property type="entry name" value="Plasmodium_Vir"/>
    <property type="match status" value="1"/>
</dbReference>
<dbReference type="RefSeq" id="XP_019915660.1">
    <property type="nucleotide sequence ID" value="XM_020059977.1"/>
</dbReference>
<name>A0A1B1E1Z6_9APIC</name>
<dbReference type="Proteomes" id="UP000092716">
    <property type="component" value="Chromosome 11"/>
</dbReference>
<evidence type="ECO:0000256" key="1">
    <source>
        <dbReference type="SAM" id="Coils"/>
    </source>
</evidence>
<keyword evidence="1" id="KW-0175">Coiled coil</keyword>
<evidence type="ECO:0000256" key="2">
    <source>
        <dbReference type="SAM" id="MobiDB-lite"/>
    </source>
</evidence>
<feature type="region of interest" description="Disordered" evidence="2">
    <location>
        <begin position="291"/>
        <end position="374"/>
    </location>
</feature>
<sequence length="374" mass="42100">MAEKTCKQWSITDKLTSYNDFYTNFGNDGGGRPGGMDTEGTQLKGEIQTTCPNCTEIIKDVKKIDHAYDYACLQGRTTGFKSDSASCRLFYYWFGHNYWSHLKGTKLSSLLEKIYTKLEETSSCNSEKKCDFKYNDLEDQAIFKDMKIIFEYYNDYKQVQSELSKSGTTCAEKWSNYWETISSACEKMNDKCKEDGGADKEKQYCNDFNNTYAVHCDTANLHQEMEVLIKKMQREADEAQITATKAKDEAVRSAFTTSSLSSIFGTLGMTVAPFILYKYKPWYSWFGNHSGNGGGRRSTRKKGSTGQNFDVSAEDTFTEYSTDNSTIGDSAGESSTVRSSSAYTTPSTRPSTGGRERRANNTRAGRGMVGYQNM</sequence>
<organism evidence="3 4">
    <name type="scientific">Plasmodium coatneyi</name>
    <dbReference type="NCBI Taxonomy" id="208452"/>
    <lineage>
        <taxon>Eukaryota</taxon>
        <taxon>Sar</taxon>
        <taxon>Alveolata</taxon>
        <taxon>Apicomplexa</taxon>
        <taxon>Aconoidasida</taxon>
        <taxon>Haemosporida</taxon>
        <taxon>Plasmodiidae</taxon>
        <taxon>Plasmodium</taxon>
    </lineage>
</organism>
<evidence type="ECO:0000313" key="3">
    <source>
        <dbReference type="EMBL" id="ANQ08965.1"/>
    </source>
</evidence>
<dbReference type="VEuPathDB" id="PlasmoDB:PCOAH_00031770"/>
<proteinExistence type="predicted"/>
<dbReference type="InterPro" id="IPR008780">
    <property type="entry name" value="Plasmodium_Vir"/>
</dbReference>
<protein>
    <submittedName>
        <fullName evidence="3">KIR-like protein</fullName>
    </submittedName>
</protein>
<feature type="coiled-coil region" evidence="1">
    <location>
        <begin position="222"/>
        <end position="249"/>
    </location>
</feature>
<dbReference type="AlphaFoldDB" id="A0A1B1E1Z6"/>
<dbReference type="KEGG" id="pcot:PCOAH_00031770"/>
<dbReference type="OrthoDB" id="383226at2759"/>
<gene>
    <name evidence="3" type="ORF">PCOAH_00031770</name>
</gene>
<accession>A0A1B1E1Z6</accession>
<feature type="compositionally biased region" description="Polar residues" evidence="2">
    <location>
        <begin position="318"/>
        <end position="351"/>
    </location>
</feature>